<dbReference type="EMBL" id="JALDYZ010000025">
    <property type="protein sequence ID" value="MDI7925177.1"/>
    <property type="molecule type" value="Genomic_DNA"/>
</dbReference>
<keyword evidence="7 10" id="KW-1133">Transmembrane helix</keyword>
<keyword evidence="3" id="KW-0813">Transport</keyword>
<evidence type="ECO:0000256" key="3">
    <source>
        <dbReference type="ARBA" id="ARBA00022448"/>
    </source>
</evidence>
<keyword evidence="5 10" id="KW-0812">Transmembrane</keyword>
<evidence type="ECO:0000313" key="11">
    <source>
        <dbReference type="EMBL" id="MDI7925177.1"/>
    </source>
</evidence>
<dbReference type="PROSITE" id="PS50283">
    <property type="entry name" value="NA_SOLUT_SYMP_3"/>
    <property type="match status" value="1"/>
</dbReference>
<gene>
    <name evidence="11" type="ORF">MRS75_24345</name>
</gene>
<dbReference type="AlphaFoldDB" id="A0AAE3QG46"/>
<organism evidence="11 12">
    <name type="scientific">Ferirhizobium litorale</name>
    <dbReference type="NCBI Taxonomy" id="2927786"/>
    <lineage>
        <taxon>Bacteria</taxon>
        <taxon>Pseudomonadati</taxon>
        <taxon>Pseudomonadota</taxon>
        <taxon>Alphaproteobacteria</taxon>
        <taxon>Hyphomicrobiales</taxon>
        <taxon>Rhizobiaceae</taxon>
        <taxon>Ferirhizobium</taxon>
    </lineage>
</organism>
<comment type="caution">
    <text evidence="11">The sequence shown here is derived from an EMBL/GenBank/DDBJ whole genome shotgun (WGS) entry which is preliminary data.</text>
</comment>
<comment type="similarity">
    <text evidence="2 9">Belongs to the sodium:solute symporter (SSF) (TC 2.A.21) family.</text>
</comment>
<dbReference type="GO" id="GO:0015123">
    <property type="term" value="F:acetate transmembrane transporter activity"/>
    <property type="evidence" value="ECO:0007669"/>
    <property type="project" value="TreeGrafter"/>
</dbReference>
<dbReference type="InterPro" id="IPR038377">
    <property type="entry name" value="Na/Glc_symporter_sf"/>
</dbReference>
<keyword evidence="6" id="KW-0769">Symport</keyword>
<evidence type="ECO:0000256" key="2">
    <source>
        <dbReference type="ARBA" id="ARBA00006434"/>
    </source>
</evidence>
<evidence type="ECO:0000256" key="5">
    <source>
        <dbReference type="ARBA" id="ARBA00022692"/>
    </source>
</evidence>
<dbReference type="Proteomes" id="UP001161580">
    <property type="component" value="Unassembled WGS sequence"/>
</dbReference>
<dbReference type="PANTHER" id="PTHR48086">
    <property type="entry name" value="SODIUM/PROLINE SYMPORTER-RELATED"/>
    <property type="match status" value="1"/>
</dbReference>
<proteinExistence type="inferred from homology"/>
<accession>A0AAE3QG46</accession>
<name>A0AAE3QG46_9HYPH</name>
<dbReference type="Pfam" id="PF00474">
    <property type="entry name" value="SSF"/>
    <property type="match status" value="1"/>
</dbReference>
<dbReference type="PANTHER" id="PTHR48086:SF6">
    <property type="entry name" value="CATION_ACETATE SYMPORTER ACTP"/>
    <property type="match status" value="1"/>
</dbReference>
<evidence type="ECO:0000256" key="6">
    <source>
        <dbReference type="ARBA" id="ARBA00022847"/>
    </source>
</evidence>
<protein>
    <submittedName>
        <fullName evidence="11">Uncharacterized protein</fullName>
    </submittedName>
</protein>
<reference evidence="11" key="1">
    <citation type="submission" date="2022-03" db="EMBL/GenBank/DDBJ databases">
        <title>Fererhizobium litorale gen. nov., sp. nov., isolated from sandy sediments of the Sea of Japan seashore.</title>
        <authorList>
            <person name="Romanenko L."/>
            <person name="Kurilenko V."/>
            <person name="Otstavnykh N."/>
            <person name="Svetashev V."/>
            <person name="Tekutyeva L."/>
            <person name="Isaeva M."/>
            <person name="Mikhailov V."/>
        </authorList>
    </citation>
    <scope>NUCLEOTIDE SEQUENCE</scope>
    <source>
        <strain evidence="11">KMM 9576</strain>
    </source>
</reference>
<evidence type="ECO:0000256" key="1">
    <source>
        <dbReference type="ARBA" id="ARBA00004651"/>
    </source>
</evidence>
<dbReference type="InterPro" id="IPR050277">
    <property type="entry name" value="Sodium:Solute_Symporter"/>
</dbReference>
<feature type="transmembrane region" description="Helical" evidence="10">
    <location>
        <begin position="12"/>
        <end position="30"/>
    </location>
</feature>
<dbReference type="InterPro" id="IPR001734">
    <property type="entry name" value="Na/solute_symporter"/>
</dbReference>
<comment type="subcellular location">
    <subcellularLocation>
        <location evidence="1">Cell membrane</location>
        <topology evidence="1">Multi-pass membrane protein</topology>
    </subcellularLocation>
</comment>
<evidence type="ECO:0000256" key="8">
    <source>
        <dbReference type="ARBA" id="ARBA00023136"/>
    </source>
</evidence>
<evidence type="ECO:0000256" key="4">
    <source>
        <dbReference type="ARBA" id="ARBA00022475"/>
    </source>
</evidence>
<evidence type="ECO:0000313" key="12">
    <source>
        <dbReference type="Proteomes" id="UP001161580"/>
    </source>
</evidence>
<dbReference type="GO" id="GO:0006847">
    <property type="term" value="P:plasma membrane acetate transport"/>
    <property type="evidence" value="ECO:0007669"/>
    <property type="project" value="TreeGrafter"/>
</dbReference>
<dbReference type="Gene3D" id="1.20.1730.10">
    <property type="entry name" value="Sodium/glucose cotransporter"/>
    <property type="match status" value="1"/>
</dbReference>
<keyword evidence="8 10" id="KW-0472">Membrane</keyword>
<evidence type="ECO:0000256" key="10">
    <source>
        <dbReference type="SAM" id="Phobius"/>
    </source>
</evidence>
<evidence type="ECO:0000256" key="7">
    <source>
        <dbReference type="ARBA" id="ARBA00022989"/>
    </source>
</evidence>
<dbReference type="GO" id="GO:0005886">
    <property type="term" value="C:plasma membrane"/>
    <property type="evidence" value="ECO:0007669"/>
    <property type="project" value="UniProtKB-SubCell"/>
</dbReference>
<evidence type="ECO:0000256" key="9">
    <source>
        <dbReference type="RuleBase" id="RU362091"/>
    </source>
</evidence>
<keyword evidence="12" id="KW-1185">Reference proteome</keyword>
<sequence length="132" mass="14351">MIVYLYGFDGTLILVAAIFSFLPLLFLLAERLRNGGAFTLAEVLSRRFPDPVVRVVMAGTSLVVSLLYLFAQLVGAGILLQALSSTAVILTGGLMTAYLAFGGMPGATWVMIVKAQSTHSWSKILHFPSWWQ</sequence>
<dbReference type="GO" id="GO:0015293">
    <property type="term" value="F:symporter activity"/>
    <property type="evidence" value="ECO:0007669"/>
    <property type="project" value="UniProtKB-KW"/>
</dbReference>
<keyword evidence="4" id="KW-1003">Cell membrane</keyword>
<dbReference type="RefSeq" id="WP_311794776.1">
    <property type="nucleotide sequence ID" value="NZ_JALDYZ010000025.1"/>
</dbReference>